<reference evidence="6" key="2">
    <citation type="submission" date="2019-10" db="EMBL/GenBank/DDBJ databases">
        <authorList>
            <consortium name="NCBI Genome Project"/>
        </authorList>
    </citation>
    <scope>NUCLEOTIDE SEQUENCE</scope>
    <source>
        <strain evidence="6">NI907</strain>
    </source>
</reference>
<reference evidence="6" key="3">
    <citation type="submission" date="2025-08" db="UniProtKB">
        <authorList>
            <consortium name="RefSeq"/>
        </authorList>
    </citation>
    <scope>IDENTIFICATION</scope>
    <source>
        <strain evidence="6">NI907</strain>
    </source>
</reference>
<dbReference type="Proteomes" id="UP000515153">
    <property type="component" value="Chromosome I"/>
</dbReference>
<dbReference type="KEGG" id="pgri:PgNI_06682"/>
<dbReference type="PANTHER" id="PTHR28529:SF2">
    <property type="entry name" value="DNA REPAIR PROTEIN SWI5 HOMOLOG"/>
    <property type="match status" value="1"/>
</dbReference>
<dbReference type="GO" id="GO:0034974">
    <property type="term" value="C:Swi5-Swi2 complex"/>
    <property type="evidence" value="ECO:0007669"/>
    <property type="project" value="TreeGrafter"/>
</dbReference>
<dbReference type="Gene3D" id="1.20.5.170">
    <property type="match status" value="1"/>
</dbReference>
<dbReference type="GO" id="GO:0000709">
    <property type="term" value="P:meiotic joint molecule formation"/>
    <property type="evidence" value="ECO:0007669"/>
    <property type="project" value="TreeGrafter"/>
</dbReference>
<accession>A0A6P8B7B9</accession>
<keyword evidence="3" id="KW-0234">DNA repair</keyword>
<name>A0A6P8B7B9_PYRGI</name>
<dbReference type="OrthoDB" id="255837at2759"/>
<keyword evidence="5" id="KW-1185">Reference proteome</keyword>
<dbReference type="GeneID" id="41961612"/>
<organism evidence="5 6">
    <name type="scientific">Pyricularia grisea</name>
    <name type="common">Crabgrass-specific blast fungus</name>
    <name type="synonym">Magnaporthe grisea</name>
    <dbReference type="NCBI Taxonomy" id="148305"/>
    <lineage>
        <taxon>Eukaryota</taxon>
        <taxon>Fungi</taxon>
        <taxon>Dikarya</taxon>
        <taxon>Ascomycota</taxon>
        <taxon>Pezizomycotina</taxon>
        <taxon>Sordariomycetes</taxon>
        <taxon>Sordariomycetidae</taxon>
        <taxon>Magnaporthales</taxon>
        <taxon>Pyriculariaceae</taxon>
        <taxon>Pyricularia</taxon>
    </lineage>
</organism>
<dbReference type="InterPro" id="IPR010760">
    <property type="entry name" value="DNA-repair_Swi5"/>
</dbReference>
<reference evidence="5 6" key="1">
    <citation type="journal article" date="2019" name="Mol. Biol. Evol.">
        <title>Blast fungal genomes show frequent chromosomal changes, gene gains and losses, and effector gene turnover.</title>
        <authorList>
            <person name="Gomez Luciano L.B."/>
            <person name="Jason Tsai I."/>
            <person name="Chuma I."/>
            <person name="Tosa Y."/>
            <person name="Chen Y.H."/>
            <person name="Li J.Y."/>
            <person name="Li M.Y."/>
            <person name="Jade Lu M.Y."/>
            <person name="Nakayashiki H."/>
            <person name="Li W.H."/>
        </authorList>
    </citation>
    <scope>NUCLEOTIDE SEQUENCE [LARGE SCALE GENOMIC DNA]</scope>
    <source>
        <strain evidence="5 6">NI907</strain>
    </source>
</reference>
<evidence type="ECO:0000256" key="2">
    <source>
        <dbReference type="ARBA" id="ARBA00022763"/>
    </source>
</evidence>
<sequence length="112" mass="12420">MPANEADHKNATSRSPSPHKKQKSSSQDVLEATQADRAPHEISIPIVQRPNEQAKPGEASSQETDRTRSELLQRYNELRDVGQQLIGMIAEQRGVPIRTLYESGEFGVGPED</sequence>
<evidence type="ECO:0000313" key="5">
    <source>
        <dbReference type="Proteomes" id="UP000515153"/>
    </source>
</evidence>
<feature type="region of interest" description="Disordered" evidence="4">
    <location>
        <begin position="1"/>
        <end position="70"/>
    </location>
</feature>
<proteinExistence type="inferred from homology"/>
<evidence type="ECO:0000313" key="6">
    <source>
        <dbReference type="RefSeq" id="XP_030983055.1"/>
    </source>
</evidence>
<dbReference type="Pfam" id="PF07061">
    <property type="entry name" value="Swi5"/>
    <property type="match status" value="1"/>
</dbReference>
<keyword evidence="2" id="KW-0227">DNA damage</keyword>
<protein>
    <submittedName>
        <fullName evidence="6">Uncharacterized protein</fullName>
    </submittedName>
</protein>
<evidence type="ECO:0000256" key="1">
    <source>
        <dbReference type="ARBA" id="ARBA00008060"/>
    </source>
</evidence>
<dbReference type="RefSeq" id="XP_030983055.1">
    <property type="nucleotide sequence ID" value="XM_031126703.1"/>
</dbReference>
<feature type="compositionally biased region" description="Basic and acidic residues" evidence="4">
    <location>
        <begin position="1"/>
        <end position="10"/>
    </location>
</feature>
<dbReference type="GO" id="GO:0010772">
    <property type="term" value="P:meiotic DNA recombinase assembly involved in reciprocal meiotic recombination"/>
    <property type="evidence" value="ECO:0007669"/>
    <property type="project" value="TreeGrafter"/>
</dbReference>
<dbReference type="GO" id="GO:0032798">
    <property type="term" value="C:Swi5-Sfr1 complex"/>
    <property type="evidence" value="ECO:0007669"/>
    <property type="project" value="TreeGrafter"/>
</dbReference>
<gene>
    <name evidence="6" type="ORF">PgNI_06682</name>
</gene>
<evidence type="ECO:0000256" key="3">
    <source>
        <dbReference type="ARBA" id="ARBA00023204"/>
    </source>
</evidence>
<dbReference type="AlphaFoldDB" id="A0A6P8B7B9"/>
<comment type="similarity">
    <text evidence="1">Belongs to the SWI5/SAE3 family.</text>
</comment>
<dbReference type="PANTHER" id="PTHR28529">
    <property type="entry name" value="DNA REPAIR PROTEIN SWI5 HOMOLOG"/>
    <property type="match status" value="1"/>
</dbReference>
<evidence type="ECO:0000256" key="4">
    <source>
        <dbReference type="SAM" id="MobiDB-lite"/>
    </source>
</evidence>